<dbReference type="EMBL" id="AOJL01000011">
    <property type="protein sequence ID" value="ELZ50793.1"/>
    <property type="molecule type" value="Genomic_DNA"/>
</dbReference>
<keyword evidence="2" id="KW-1185">Reference proteome</keyword>
<proteinExistence type="predicted"/>
<sequence length="74" mass="8383">MSPEGKFPTGSGLGRYSLRQMLDDLGLKLVTQSPTVDNCTAFKESSRHHKGLVANSEYLSYRFQQWMIKTTTIQ</sequence>
<protein>
    <submittedName>
        <fullName evidence="1">Uncharacterized protein</fullName>
    </submittedName>
</protein>
<accession>M0EUM3</accession>
<evidence type="ECO:0000313" key="1">
    <source>
        <dbReference type="EMBL" id="ELZ50793.1"/>
    </source>
</evidence>
<gene>
    <name evidence="1" type="ORF">C464_01686</name>
</gene>
<comment type="caution">
    <text evidence="1">The sequence shown here is derived from an EMBL/GenBank/DDBJ whole genome shotgun (WGS) entry which is preliminary data.</text>
</comment>
<evidence type="ECO:0000313" key="2">
    <source>
        <dbReference type="Proteomes" id="UP000011509"/>
    </source>
</evidence>
<name>M0EUM3_9EURY</name>
<reference evidence="1 2" key="1">
    <citation type="journal article" date="2014" name="PLoS Genet.">
        <title>Phylogenetically driven sequencing of extremely halophilic archaea reveals strategies for static and dynamic osmo-response.</title>
        <authorList>
            <person name="Becker E.A."/>
            <person name="Seitzer P.M."/>
            <person name="Tritt A."/>
            <person name="Larsen D."/>
            <person name="Krusor M."/>
            <person name="Yao A.I."/>
            <person name="Wu D."/>
            <person name="Madern D."/>
            <person name="Eisen J.A."/>
            <person name="Darling A.E."/>
            <person name="Facciotti M.T."/>
        </authorList>
    </citation>
    <scope>NUCLEOTIDE SEQUENCE [LARGE SCALE GENOMIC DNA]</scope>
    <source>
        <strain evidence="1 2">DSM 10284</strain>
    </source>
</reference>
<dbReference type="AlphaFoldDB" id="M0EUM3"/>
<organism evidence="1 2">
    <name type="scientific">Halorubrum coriense DSM 10284</name>
    <dbReference type="NCBI Taxonomy" id="1227466"/>
    <lineage>
        <taxon>Archaea</taxon>
        <taxon>Methanobacteriati</taxon>
        <taxon>Methanobacteriota</taxon>
        <taxon>Stenosarchaea group</taxon>
        <taxon>Halobacteria</taxon>
        <taxon>Halobacteriales</taxon>
        <taxon>Haloferacaceae</taxon>
        <taxon>Halorubrum</taxon>
    </lineage>
</organism>
<dbReference type="Proteomes" id="UP000011509">
    <property type="component" value="Unassembled WGS sequence"/>
</dbReference>